<dbReference type="Proteomes" id="UP000245461">
    <property type="component" value="Unassembled WGS sequence"/>
</dbReference>
<comment type="similarity">
    <text evidence="12">Belongs to the dus family.</text>
</comment>
<evidence type="ECO:0000256" key="12">
    <source>
        <dbReference type="PIRNR" id="PIRNR006621"/>
    </source>
</evidence>
<dbReference type="InterPro" id="IPR018517">
    <property type="entry name" value="tRNA_hU_synthase_CS"/>
</dbReference>
<accession>A0A317EKH5</accession>
<dbReference type="PANTHER" id="PTHR45846:SF1">
    <property type="entry name" value="TRNA-DIHYDROURIDINE(47) SYNTHASE [NAD(P)(+)]-LIKE"/>
    <property type="match status" value="1"/>
</dbReference>
<evidence type="ECO:0000256" key="1">
    <source>
        <dbReference type="ARBA" id="ARBA00001917"/>
    </source>
</evidence>
<dbReference type="NCBIfam" id="TIGR00737">
    <property type="entry name" value="nifR3_yhdG"/>
    <property type="match status" value="1"/>
</dbReference>
<dbReference type="PIRSF" id="PIRSF006621">
    <property type="entry name" value="Dus"/>
    <property type="match status" value="1"/>
</dbReference>
<keyword evidence="14" id="KW-0547">Nucleotide-binding</keyword>
<keyword evidence="4 12" id="KW-0285">Flavoprotein</keyword>
<dbReference type="Gene3D" id="3.20.20.70">
    <property type="entry name" value="Aldolase class I"/>
    <property type="match status" value="1"/>
</dbReference>
<comment type="caution">
    <text evidence="16">The sequence shown here is derived from an EMBL/GenBank/DDBJ whole genome shotgun (WGS) entry which is preliminary data.</text>
</comment>
<dbReference type="EMBL" id="QGLE01000001">
    <property type="protein sequence ID" value="PWR25933.1"/>
    <property type="molecule type" value="Genomic_DNA"/>
</dbReference>
<reference evidence="16 17" key="1">
    <citation type="submission" date="2018-05" db="EMBL/GenBank/DDBJ databases">
        <title>Zavarzinia sp. HR-AS.</title>
        <authorList>
            <person name="Lee Y."/>
            <person name="Jeon C.O."/>
        </authorList>
    </citation>
    <scope>NUCLEOTIDE SEQUENCE [LARGE SCALE GENOMIC DNA]</scope>
    <source>
        <strain evidence="16 17">HR-AS</strain>
    </source>
</reference>
<gene>
    <name evidence="16" type="ORF">DKG74_03000</name>
</gene>
<keyword evidence="3" id="KW-0820">tRNA-binding</keyword>
<evidence type="ECO:0000256" key="10">
    <source>
        <dbReference type="ARBA" id="ARBA00048205"/>
    </source>
</evidence>
<keyword evidence="7" id="KW-0521">NADP</keyword>
<dbReference type="GO" id="GO:0000049">
    <property type="term" value="F:tRNA binding"/>
    <property type="evidence" value="ECO:0007669"/>
    <property type="project" value="UniProtKB-KW"/>
</dbReference>
<dbReference type="InterPro" id="IPR013785">
    <property type="entry name" value="Aldolase_TIM"/>
</dbReference>
<evidence type="ECO:0000256" key="14">
    <source>
        <dbReference type="PIRSR" id="PIRSR006621-2"/>
    </source>
</evidence>
<dbReference type="Pfam" id="PF01207">
    <property type="entry name" value="Dus"/>
    <property type="match status" value="1"/>
</dbReference>
<dbReference type="OrthoDB" id="9783413at2"/>
<evidence type="ECO:0000256" key="2">
    <source>
        <dbReference type="ARBA" id="ARBA00002790"/>
    </source>
</evidence>
<dbReference type="InterPro" id="IPR001269">
    <property type="entry name" value="DUS_fam"/>
</dbReference>
<comment type="cofactor">
    <cofactor evidence="1 12 14">
        <name>FMN</name>
        <dbReference type="ChEBI" id="CHEBI:58210"/>
    </cofactor>
</comment>
<evidence type="ECO:0000256" key="4">
    <source>
        <dbReference type="ARBA" id="ARBA00022630"/>
    </source>
</evidence>
<evidence type="ECO:0000259" key="15">
    <source>
        <dbReference type="Pfam" id="PF01207"/>
    </source>
</evidence>
<dbReference type="InterPro" id="IPR004652">
    <property type="entry name" value="DusB-like"/>
</dbReference>
<dbReference type="GO" id="GO:0050660">
    <property type="term" value="F:flavin adenine dinucleotide binding"/>
    <property type="evidence" value="ECO:0007669"/>
    <property type="project" value="InterPro"/>
</dbReference>
<evidence type="ECO:0000256" key="6">
    <source>
        <dbReference type="ARBA" id="ARBA00022694"/>
    </source>
</evidence>
<organism evidence="16 17">
    <name type="scientific">Zavarzinia aquatilis</name>
    <dbReference type="NCBI Taxonomy" id="2211142"/>
    <lineage>
        <taxon>Bacteria</taxon>
        <taxon>Pseudomonadati</taxon>
        <taxon>Pseudomonadota</taxon>
        <taxon>Alphaproteobacteria</taxon>
        <taxon>Rhodospirillales</taxon>
        <taxon>Zavarziniaceae</taxon>
        <taxon>Zavarzinia</taxon>
    </lineage>
</organism>
<sequence>MNSTSGPRGVGPIQVGPVRIDDPVILAPMSGVTDMPFRRVVKRLGAGLVVSEMIASEAMIRCSRQSMKMASNCAEEFPMSVQLAGCVPEHMAEAAKMNEDRGAAIIDINMGCPVKKVAINSHAGSALMRDLKHAQSLIEATVKAVKLPVTLKMRTGWDHSNRNAPELARIAEDCGIRMITVHGRTRCQLYNGHADWGFIAKVKEQVKIPVIANGDINTCDDAVEALAQSGADGVMIGRGAYGRPWIIAQVTHFLKTGERLADPALEDQLALLLDHYDDMLAHYGSVPGMRMARKHVAWYSAGLPGSAVFRSTINRMEDPEAVKAYIREFYAPVLERKAA</sequence>
<keyword evidence="8" id="KW-0694">RNA-binding</keyword>
<feature type="binding site" evidence="14">
    <location>
        <position position="182"/>
    </location>
    <ligand>
        <name>FMN</name>
        <dbReference type="ChEBI" id="CHEBI:58210"/>
    </ligand>
</feature>
<comment type="catalytic activity">
    <reaction evidence="10">
        <text>a 5,6-dihydrouridine in tRNA + NADP(+) = a uridine in tRNA + NADPH + H(+)</text>
        <dbReference type="Rhea" id="RHEA:23624"/>
        <dbReference type="Rhea" id="RHEA-COMP:13339"/>
        <dbReference type="Rhea" id="RHEA-COMP:13887"/>
        <dbReference type="ChEBI" id="CHEBI:15378"/>
        <dbReference type="ChEBI" id="CHEBI:57783"/>
        <dbReference type="ChEBI" id="CHEBI:58349"/>
        <dbReference type="ChEBI" id="CHEBI:65315"/>
        <dbReference type="ChEBI" id="CHEBI:74443"/>
    </reaction>
</comment>
<feature type="domain" description="DUS-like FMN-binding" evidence="15">
    <location>
        <begin position="25"/>
        <end position="325"/>
    </location>
</feature>
<dbReference type="EC" id="1.3.1.-" evidence="12"/>
<dbReference type="SUPFAM" id="SSF51395">
    <property type="entry name" value="FMN-linked oxidoreductases"/>
    <property type="match status" value="1"/>
</dbReference>
<evidence type="ECO:0000256" key="11">
    <source>
        <dbReference type="ARBA" id="ARBA00048802"/>
    </source>
</evidence>
<comment type="function">
    <text evidence="2 12">Catalyzes the synthesis of 5,6-dihydrouridine (D), a modified base found in the D-loop of most tRNAs, via the reduction of the C5-C6 double bond in target uridines.</text>
</comment>
<protein>
    <recommendedName>
        <fullName evidence="12">tRNA-dihydrouridine synthase</fullName>
        <ecNumber evidence="12">1.3.1.-</ecNumber>
    </recommendedName>
</protein>
<proteinExistence type="inferred from homology"/>
<feature type="binding site" evidence="14">
    <location>
        <position position="82"/>
    </location>
    <ligand>
        <name>FMN</name>
        <dbReference type="ChEBI" id="CHEBI:58210"/>
    </ligand>
</feature>
<keyword evidence="5 12" id="KW-0288">FMN</keyword>
<keyword evidence="6 12" id="KW-0819">tRNA processing</keyword>
<evidence type="ECO:0000256" key="7">
    <source>
        <dbReference type="ARBA" id="ARBA00022857"/>
    </source>
</evidence>
<dbReference type="CDD" id="cd02801">
    <property type="entry name" value="DUS_like_FMN"/>
    <property type="match status" value="1"/>
</dbReference>
<dbReference type="InterPro" id="IPR035587">
    <property type="entry name" value="DUS-like_FMN-bd"/>
</dbReference>
<keyword evidence="9 12" id="KW-0560">Oxidoreductase</keyword>
<dbReference type="GO" id="GO:0017150">
    <property type="term" value="F:tRNA dihydrouridine synthase activity"/>
    <property type="evidence" value="ECO:0007669"/>
    <property type="project" value="InterPro"/>
</dbReference>
<feature type="active site" description="Proton donor" evidence="13">
    <location>
        <position position="112"/>
    </location>
</feature>
<comment type="catalytic activity">
    <reaction evidence="11">
        <text>a 5,6-dihydrouridine in tRNA + NAD(+) = a uridine in tRNA + NADH + H(+)</text>
        <dbReference type="Rhea" id="RHEA:54452"/>
        <dbReference type="Rhea" id="RHEA-COMP:13339"/>
        <dbReference type="Rhea" id="RHEA-COMP:13887"/>
        <dbReference type="ChEBI" id="CHEBI:15378"/>
        <dbReference type="ChEBI" id="CHEBI:57540"/>
        <dbReference type="ChEBI" id="CHEBI:57945"/>
        <dbReference type="ChEBI" id="CHEBI:65315"/>
        <dbReference type="ChEBI" id="CHEBI:74443"/>
    </reaction>
</comment>
<feature type="binding site" evidence="14">
    <location>
        <position position="152"/>
    </location>
    <ligand>
        <name>FMN</name>
        <dbReference type="ChEBI" id="CHEBI:58210"/>
    </ligand>
</feature>
<keyword evidence="17" id="KW-1185">Reference proteome</keyword>
<evidence type="ECO:0000313" key="17">
    <source>
        <dbReference type="Proteomes" id="UP000245461"/>
    </source>
</evidence>
<evidence type="ECO:0000313" key="16">
    <source>
        <dbReference type="EMBL" id="PWR25933.1"/>
    </source>
</evidence>
<evidence type="ECO:0000256" key="9">
    <source>
        <dbReference type="ARBA" id="ARBA00023002"/>
    </source>
</evidence>
<name>A0A317EKH5_9PROT</name>
<evidence type="ECO:0000256" key="3">
    <source>
        <dbReference type="ARBA" id="ARBA00022555"/>
    </source>
</evidence>
<dbReference type="RefSeq" id="WP_109902413.1">
    <property type="nucleotide sequence ID" value="NZ_QGLE01000001.1"/>
</dbReference>
<dbReference type="PANTHER" id="PTHR45846">
    <property type="entry name" value="TRNA-DIHYDROURIDINE(47) SYNTHASE [NAD(P)(+)]-LIKE"/>
    <property type="match status" value="1"/>
</dbReference>
<evidence type="ECO:0000256" key="5">
    <source>
        <dbReference type="ARBA" id="ARBA00022643"/>
    </source>
</evidence>
<dbReference type="Gene3D" id="1.10.1200.80">
    <property type="entry name" value="Putative flavin oxidoreducatase, domain 2"/>
    <property type="match status" value="1"/>
</dbReference>
<dbReference type="PROSITE" id="PS01136">
    <property type="entry name" value="UPF0034"/>
    <property type="match status" value="1"/>
</dbReference>
<evidence type="ECO:0000256" key="8">
    <source>
        <dbReference type="ARBA" id="ARBA00022884"/>
    </source>
</evidence>
<dbReference type="InterPro" id="IPR024036">
    <property type="entry name" value="tRNA-dHydroUridine_Synthase_C"/>
</dbReference>
<evidence type="ECO:0000256" key="13">
    <source>
        <dbReference type="PIRSR" id="PIRSR006621-1"/>
    </source>
</evidence>
<feature type="binding site" evidence="14">
    <location>
        <begin position="237"/>
        <end position="238"/>
    </location>
    <ligand>
        <name>FMN</name>
        <dbReference type="ChEBI" id="CHEBI:58210"/>
    </ligand>
</feature>
<dbReference type="AlphaFoldDB" id="A0A317EKH5"/>